<dbReference type="GO" id="GO:0015344">
    <property type="term" value="F:siderophore uptake transmembrane transporter activity"/>
    <property type="evidence" value="ECO:0007669"/>
    <property type="project" value="TreeGrafter"/>
</dbReference>
<dbReference type="RefSeq" id="WP_111629783.1">
    <property type="nucleotide sequence ID" value="NZ_QLMC01000004.1"/>
</dbReference>
<dbReference type="OrthoDB" id="9768147at2"/>
<dbReference type="InterPro" id="IPR057601">
    <property type="entry name" value="Oar-like_b-barrel"/>
</dbReference>
<dbReference type="GO" id="GO:0009279">
    <property type="term" value="C:cell outer membrane"/>
    <property type="evidence" value="ECO:0007669"/>
    <property type="project" value="UniProtKB-SubCell"/>
</dbReference>
<evidence type="ECO:0000256" key="3">
    <source>
        <dbReference type="ARBA" id="ARBA00022452"/>
    </source>
</evidence>
<evidence type="ECO:0000256" key="5">
    <source>
        <dbReference type="ARBA" id="ARBA00023136"/>
    </source>
</evidence>
<gene>
    <name evidence="9" type="ORF">LX87_03765</name>
</gene>
<keyword evidence="6" id="KW-0998">Cell outer membrane</keyword>
<feature type="domain" description="TonB-dependent transporter Oar-like beta-barrel" evidence="8">
    <location>
        <begin position="242"/>
        <end position="1028"/>
    </location>
</feature>
<dbReference type="GO" id="GO:0044718">
    <property type="term" value="P:siderophore transmembrane transport"/>
    <property type="evidence" value="ECO:0007669"/>
    <property type="project" value="TreeGrafter"/>
</dbReference>
<dbReference type="SUPFAM" id="SSF56935">
    <property type="entry name" value="Porins"/>
    <property type="match status" value="1"/>
</dbReference>
<evidence type="ECO:0000313" key="10">
    <source>
        <dbReference type="Proteomes" id="UP000248790"/>
    </source>
</evidence>
<dbReference type="Gene3D" id="2.60.40.1120">
    <property type="entry name" value="Carboxypeptidase-like, regulatory domain"/>
    <property type="match status" value="1"/>
</dbReference>
<dbReference type="InterPro" id="IPR008969">
    <property type="entry name" value="CarboxyPept-like_regulatory"/>
</dbReference>
<keyword evidence="5" id="KW-0472">Membrane</keyword>
<sequence length="1099" mass="120980">MRRGLLWVHVVGIFFGLLFAVATSNQAVAQVTNSSINGLITDSEGEGLPGATVKATHVPSGTVYGTTTQTTGRFTIPGMRTGGPYTVEITFVGFEPKVVENITLVLGEPYVLNQKLGEGAQQLAEIQVVASNSILNNERTGASTNINAKQLTTLPTVTRSLTDFTRLTPQANGTGFAGRDPRLNNVRIDGASFSNGFGLSNDLLPGGDAQPISLDAIEEVQVNVAPYDVRQSNFTGAGINAITRSGTNQLTGSVYGFYRNQNFNGKKVAGIDLPEQSKSSNKVYGARLGGAIIKNKLFFFANFERENYVYPGNIWVANRGDNAGQPGVARTTAADLEAVSSHLRTKYGYDPGAYENYANKYANLSTKFLGRLDWNISNKHKLTLRYNQVVGTSDAGTNNNSGPNPRSSANRISSESIAFENANYVQKNIVRSVTAELNSNFSPKFSNQFLATYSYIESLRSTPGALFPFVDIWEDGRNYMSFGTELFSYNNGLKNTNLSFIDNVTYQTGKHTVTAGASFEIMNFDNSYVRLGTSYYRFNSVEDFLNDRAPSVYGVTYPFQNDTWAKVRFGLAGLYAQDRIAINDRLNATIGLRVDMPIFLDKPLHNPAIDALNLLDKDGNPTTYSTQTWPKSRPLFSPRIGVNYDVFGNRSLQLRGGTGIFTGLIPFVWFTNMPTNSGVLQNTFEPVNAATLGEITNFNADPYYWVNRLPNRFPKTAGATAPGTVALVDPDYRMPQVWRTNIGADYKIPSTPLVASFDVIYTKDLNATYQFNANRKPATQTLNYSADNRDFWNGAANATYNPATGAIVPVLANTKKGNSLAATLGVSLPARRGLYGSFFYNYTAAKDVSGNPGSAANSAWSNNYSINDPNELLLGQSQYAIPHRLVGNLSYRFEYIRHLATTVSLFYQGSSAGRFAYTYNGDINRDGVSLDLLYLPKNSSEINFVDIVSGGTVRFTAQQQREAYDQFVENTPALKGAKGSYVERNSGILPWYHRFDFRLLQDIFTNVGQRRHSLQFSIDITNAGNLLNSNWGVRQELNSGSIYNYALLNVANVSAQGVPSFNMVTINRDGQTVLPTSPYRNYFDVANTWRMQLGLRYTF</sequence>
<dbReference type="Proteomes" id="UP000248790">
    <property type="component" value="Unassembled WGS sequence"/>
</dbReference>
<accession>A0A327WX37</accession>
<feature type="chain" id="PRO_5016257913" evidence="7">
    <location>
        <begin position="30"/>
        <end position="1099"/>
    </location>
</feature>
<organism evidence="9 10">
    <name type="scientific">Larkinella arboricola</name>
    <dbReference type="NCBI Taxonomy" id="643671"/>
    <lineage>
        <taxon>Bacteria</taxon>
        <taxon>Pseudomonadati</taxon>
        <taxon>Bacteroidota</taxon>
        <taxon>Cytophagia</taxon>
        <taxon>Cytophagales</taxon>
        <taxon>Spirosomataceae</taxon>
        <taxon>Larkinella</taxon>
    </lineage>
</organism>
<dbReference type="Gene3D" id="2.40.170.20">
    <property type="entry name" value="TonB-dependent receptor, beta-barrel domain"/>
    <property type="match status" value="1"/>
</dbReference>
<keyword evidence="9" id="KW-0121">Carboxypeptidase</keyword>
<feature type="signal peptide" evidence="7">
    <location>
        <begin position="1"/>
        <end position="29"/>
    </location>
</feature>
<dbReference type="PANTHER" id="PTHR30069">
    <property type="entry name" value="TONB-DEPENDENT OUTER MEMBRANE RECEPTOR"/>
    <property type="match status" value="1"/>
</dbReference>
<dbReference type="AlphaFoldDB" id="A0A327WX37"/>
<comment type="subcellular location">
    <subcellularLocation>
        <location evidence="1">Cell outer membrane</location>
        <topology evidence="1">Multi-pass membrane protein</topology>
    </subcellularLocation>
</comment>
<keyword evidence="9" id="KW-0378">Hydrolase</keyword>
<evidence type="ECO:0000256" key="2">
    <source>
        <dbReference type="ARBA" id="ARBA00022448"/>
    </source>
</evidence>
<keyword evidence="3" id="KW-1134">Transmembrane beta strand</keyword>
<comment type="caution">
    <text evidence="9">The sequence shown here is derived from an EMBL/GenBank/DDBJ whole genome shotgun (WGS) entry which is preliminary data.</text>
</comment>
<keyword evidence="4" id="KW-0812">Transmembrane</keyword>
<evidence type="ECO:0000256" key="4">
    <source>
        <dbReference type="ARBA" id="ARBA00022692"/>
    </source>
</evidence>
<dbReference type="Pfam" id="PF13620">
    <property type="entry name" value="CarboxypepD_reg"/>
    <property type="match status" value="1"/>
</dbReference>
<evidence type="ECO:0000256" key="6">
    <source>
        <dbReference type="ARBA" id="ARBA00023237"/>
    </source>
</evidence>
<evidence type="ECO:0000256" key="1">
    <source>
        <dbReference type="ARBA" id="ARBA00004571"/>
    </source>
</evidence>
<dbReference type="PANTHER" id="PTHR30069:SF46">
    <property type="entry name" value="OAR PROTEIN"/>
    <property type="match status" value="1"/>
</dbReference>
<dbReference type="Pfam" id="PF25183">
    <property type="entry name" value="OMP_b-brl_4"/>
    <property type="match status" value="1"/>
</dbReference>
<keyword evidence="10" id="KW-1185">Reference proteome</keyword>
<dbReference type="EMBL" id="QLMC01000004">
    <property type="protein sequence ID" value="RAJ96015.1"/>
    <property type="molecule type" value="Genomic_DNA"/>
</dbReference>
<reference evidence="9 10" key="1">
    <citation type="submission" date="2018-06" db="EMBL/GenBank/DDBJ databases">
        <title>Genomic Encyclopedia of Archaeal and Bacterial Type Strains, Phase II (KMG-II): from individual species to whole genera.</title>
        <authorList>
            <person name="Goeker M."/>
        </authorList>
    </citation>
    <scope>NUCLEOTIDE SEQUENCE [LARGE SCALE GENOMIC DNA]</scope>
    <source>
        <strain evidence="9 10">DSM 21851</strain>
    </source>
</reference>
<dbReference type="InterPro" id="IPR036942">
    <property type="entry name" value="Beta-barrel_TonB_sf"/>
</dbReference>
<keyword evidence="2" id="KW-0813">Transport</keyword>
<evidence type="ECO:0000259" key="8">
    <source>
        <dbReference type="Pfam" id="PF25183"/>
    </source>
</evidence>
<evidence type="ECO:0000313" key="9">
    <source>
        <dbReference type="EMBL" id="RAJ96015.1"/>
    </source>
</evidence>
<keyword evidence="7" id="KW-0732">Signal</keyword>
<dbReference type="GO" id="GO:0004180">
    <property type="term" value="F:carboxypeptidase activity"/>
    <property type="evidence" value="ECO:0007669"/>
    <property type="project" value="UniProtKB-KW"/>
</dbReference>
<proteinExistence type="predicted"/>
<protein>
    <submittedName>
        <fullName evidence="9">Carboxypeptidase family protein</fullName>
    </submittedName>
</protein>
<evidence type="ECO:0000256" key="7">
    <source>
        <dbReference type="SAM" id="SignalP"/>
    </source>
</evidence>
<dbReference type="InterPro" id="IPR039426">
    <property type="entry name" value="TonB-dep_rcpt-like"/>
</dbReference>
<name>A0A327WX37_LARAB</name>
<keyword evidence="9" id="KW-0645">Protease</keyword>
<dbReference type="SUPFAM" id="SSF49464">
    <property type="entry name" value="Carboxypeptidase regulatory domain-like"/>
    <property type="match status" value="1"/>
</dbReference>